<name>A0ABM0JDC2_APLCA</name>
<feature type="compositionally biased region" description="Polar residues" evidence="1">
    <location>
        <begin position="611"/>
        <end position="634"/>
    </location>
</feature>
<dbReference type="GeneID" id="101849746"/>
<sequence length="801" mass="85843">MSAVRTYSPASSAGSSSTDSACLPQHRIQCSKHKVAVGGRRYDSASEALQAYLQQFEGTVNGEVGNNGQESPTKLFTSPVNTSPATSDKGVTGLLSSTSALSPRTKPPPVPGNQKDMPLSTAKSMAASGLLVGTNGLKVAGAKEDVEDLLTSKVSPKLQEEVTDTLREVKLRHLLKQAALKSQSKGQTGLQQEVEAALTRSAQLLERVTRENMAAARKGIENGSEISSTDIPTEILLSDSSLSLNGSELDAEEKPSRPTYSPHKPRPPRPSSNSSLLSQSLCAPVSYRTPHQSRARTRRPSIDSLLPPPSHNTSSRLKRSSSSSSASLSNQSDPTDILRRIRSRSVSPGQRQRLAAGSAPDWVEQLDCSVKKSVPSWVGELSPSEASESLWAHEVLLQNKDNKRPNGVPSWIHEVEKSDITVDDVSNVTGKFRSPSVLKVTPKTNRKRDGLNIDQCDHDVSHLTSDSRPGLNYSDLMTSLPQTPNGGSKHVTFTESLRDQNDSSTRQRQQQPHSLPLPEGQTSTPLHPSLSRPAASKMFDSDFNGEAFLRNNILPQTARLKKSIDNFVSSSENLQRKHNSSSSSDTGSDCKSLDTLALLSGKPLSRADITGASSIPKDSNMASKSFSTSPTVSPVNPAGSPVMTNGHDQDSSDGLDGDRPWERVTSTFKAPVPVDDADCLGKSLSNRASPAKGIDNTLSGGKQPGSMEALKNMLFKLQAEETSNQEGTTVQDKVALDQSQESQSSAGMAMIPALQGYDFKMEPGGHSLEKALVHLNRLKKLVKTNSEEQGDGQGAHSDQSS</sequence>
<evidence type="ECO:0000313" key="4">
    <source>
        <dbReference type="RefSeq" id="XP_005091087.1"/>
    </source>
</evidence>
<dbReference type="Proteomes" id="UP000694888">
    <property type="component" value="Unplaced"/>
</dbReference>
<dbReference type="RefSeq" id="XP_005091087.1">
    <property type="nucleotide sequence ID" value="XM_005091030.3"/>
</dbReference>
<dbReference type="PANTHER" id="PTHR35079">
    <property type="entry name" value="LUNG ADENOMA SUSCEPTIBILITY PROTEIN 2"/>
    <property type="match status" value="1"/>
</dbReference>
<dbReference type="InterPro" id="IPR052679">
    <property type="entry name" value="Cell_Prolif_Regulator"/>
</dbReference>
<feature type="region of interest" description="Disordered" evidence="1">
    <location>
        <begin position="246"/>
        <end position="361"/>
    </location>
</feature>
<feature type="compositionally biased region" description="Polar residues" evidence="1">
    <location>
        <begin position="69"/>
        <end position="86"/>
    </location>
</feature>
<evidence type="ECO:0000313" key="3">
    <source>
        <dbReference type="RefSeq" id="XP_005091086.1"/>
    </source>
</evidence>
<dbReference type="RefSeq" id="XP_005091088.1">
    <property type="nucleotide sequence ID" value="XM_005091031.3"/>
</dbReference>
<feature type="compositionally biased region" description="Low complexity" evidence="1">
    <location>
        <begin position="8"/>
        <end position="21"/>
    </location>
</feature>
<feature type="region of interest" description="Disordered" evidence="1">
    <location>
        <begin position="607"/>
        <end position="660"/>
    </location>
</feature>
<evidence type="ECO:0000256" key="1">
    <source>
        <dbReference type="SAM" id="MobiDB-lite"/>
    </source>
</evidence>
<accession>A0ABM0JDC2</accession>
<feature type="compositionally biased region" description="Polar residues" evidence="1">
    <location>
        <begin position="475"/>
        <end position="495"/>
    </location>
</feature>
<organism evidence="2 5">
    <name type="scientific">Aplysia californica</name>
    <name type="common">California sea hare</name>
    <dbReference type="NCBI Taxonomy" id="6500"/>
    <lineage>
        <taxon>Eukaryota</taxon>
        <taxon>Metazoa</taxon>
        <taxon>Spiralia</taxon>
        <taxon>Lophotrochozoa</taxon>
        <taxon>Mollusca</taxon>
        <taxon>Gastropoda</taxon>
        <taxon>Heterobranchia</taxon>
        <taxon>Euthyneura</taxon>
        <taxon>Tectipleura</taxon>
        <taxon>Aplysiida</taxon>
        <taxon>Aplysioidea</taxon>
        <taxon>Aplysiidae</taxon>
        <taxon>Aplysia</taxon>
    </lineage>
</organism>
<feature type="compositionally biased region" description="Low complexity" evidence="1">
    <location>
        <begin position="311"/>
        <end position="332"/>
    </location>
</feature>
<gene>
    <name evidence="3 4 5" type="primary">LOC101849746</name>
</gene>
<protein>
    <submittedName>
        <fullName evidence="3 4">Uncharacterized protein LOC101849746 isoform X1</fullName>
    </submittedName>
</protein>
<dbReference type="RefSeq" id="XP_005091086.1">
    <property type="nucleotide sequence ID" value="XM_005091029.3"/>
</dbReference>
<feature type="region of interest" description="Disordered" evidence="1">
    <location>
        <begin position="1"/>
        <end position="25"/>
    </location>
</feature>
<evidence type="ECO:0000313" key="2">
    <source>
        <dbReference type="Proteomes" id="UP000694888"/>
    </source>
</evidence>
<proteinExistence type="predicted"/>
<feature type="region of interest" description="Disordered" evidence="1">
    <location>
        <begin position="60"/>
        <end position="119"/>
    </location>
</feature>
<feature type="compositionally biased region" description="Polar residues" evidence="1">
    <location>
        <begin position="502"/>
        <end position="513"/>
    </location>
</feature>
<keyword evidence="2" id="KW-1185">Reference proteome</keyword>
<feature type="region of interest" description="Disordered" evidence="1">
    <location>
        <begin position="571"/>
        <end position="590"/>
    </location>
</feature>
<evidence type="ECO:0000313" key="5">
    <source>
        <dbReference type="RefSeq" id="XP_005091088.1"/>
    </source>
</evidence>
<feature type="compositionally biased region" description="Low complexity" evidence="1">
    <location>
        <begin position="271"/>
        <end position="281"/>
    </location>
</feature>
<dbReference type="PANTHER" id="PTHR35079:SF1">
    <property type="entry name" value="LUNG ADENOMA SUSCEPTIBILITY PROTEIN 2"/>
    <property type="match status" value="1"/>
</dbReference>
<reference evidence="3 4" key="1">
    <citation type="submission" date="2025-05" db="UniProtKB">
        <authorList>
            <consortium name="RefSeq"/>
        </authorList>
    </citation>
    <scope>IDENTIFICATION</scope>
</reference>
<feature type="region of interest" description="Disordered" evidence="1">
    <location>
        <begin position="459"/>
        <end position="537"/>
    </location>
</feature>